<reference evidence="3" key="2">
    <citation type="submission" date="2012-01" db="EMBL/GenBank/DDBJ databases">
        <title>Noncontiguous Finished sequence of chromosome of Saccharomonospora glauca K62.</title>
        <authorList>
            <consortium name="US DOE Joint Genome Institute"/>
            <person name="Lucas S."/>
            <person name="Han J."/>
            <person name="Lapidus A."/>
            <person name="Cheng J.-F."/>
            <person name="Goodwin L."/>
            <person name="Pitluck S."/>
            <person name="Peters L."/>
            <person name="Mikhailova N."/>
            <person name="Held B."/>
            <person name="Detter J.C."/>
            <person name="Han C."/>
            <person name="Tapia R."/>
            <person name="Land M."/>
            <person name="Hauser L."/>
            <person name="Kyrpides N."/>
            <person name="Ivanova N."/>
            <person name="Pagani I."/>
            <person name="Brambilla E.-M."/>
            <person name="Klenk H.-P."/>
            <person name="Woyke T."/>
        </authorList>
    </citation>
    <scope>NUCLEOTIDE SEQUENCE [LARGE SCALE GENOMIC DNA]</scope>
    <source>
        <strain evidence="3">K62</strain>
    </source>
</reference>
<dbReference type="eggNOG" id="COG3266">
    <property type="taxonomic scope" value="Bacteria"/>
</dbReference>
<accession>I1D2Y8</accession>
<dbReference type="Gene3D" id="3.90.176.10">
    <property type="entry name" value="Toxin ADP-ribosyltransferase, Chain A, domain 1"/>
    <property type="match status" value="1"/>
</dbReference>
<feature type="compositionally biased region" description="Basic and acidic residues" evidence="1">
    <location>
        <begin position="425"/>
        <end position="436"/>
    </location>
</feature>
<dbReference type="RefSeq" id="WP_005464800.1">
    <property type="nucleotide sequence ID" value="NZ_CM001484.1"/>
</dbReference>
<keyword evidence="3" id="KW-1185">Reference proteome</keyword>
<feature type="region of interest" description="Disordered" evidence="1">
    <location>
        <begin position="403"/>
        <end position="450"/>
    </location>
</feature>
<dbReference type="OrthoDB" id="3320501at2"/>
<dbReference type="Proteomes" id="UP000005087">
    <property type="component" value="Chromosome"/>
</dbReference>
<protein>
    <submittedName>
        <fullName evidence="2">Uncharacterized protein</fullName>
    </submittedName>
</protein>
<dbReference type="AlphaFoldDB" id="I1D2Y8"/>
<gene>
    <name evidence="2" type="ORF">SacglDRAFT_02419</name>
</gene>
<reference evidence="2 3" key="1">
    <citation type="submission" date="2011-09" db="EMBL/GenBank/DDBJ databases">
        <authorList>
            <consortium name="US DOE Joint Genome Institute (JGI-PGF)"/>
            <person name="Lucas S."/>
            <person name="Han J."/>
            <person name="Lapidus A."/>
            <person name="Cheng J.-F."/>
            <person name="Goodwin L."/>
            <person name="Pitluck S."/>
            <person name="Peters L."/>
            <person name="Land M.L."/>
            <person name="Hauser L."/>
            <person name="Brambilla E."/>
            <person name="Klenk H.-P."/>
            <person name="Woyke T.J."/>
        </authorList>
    </citation>
    <scope>NUCLEOTIDE SEQUENCE [LARGE SCALE GENOMIC DNA]</scope>
    <source>
        <strain evidence="2 3">K62</strain>
    </source>
</reference>
<dbReference type="HOGENOM" id="CLU_007925_0_0_11"/>
<feature type="compositionally biased region" description="Low complexity" evidence="1">
    <location>
        <begin position="406"/>
        <end position="417"/>
    </location>
</feature>
<feature type="compositionally biased region" description="Pro residues" evidence="1">
    <location>
        <begin position="437"/>
        <end position="450"/>
    </location>
</feature>
<evidence type="ECO:0000313" key="2">
    <source>
        <dbReference type="EMBL" id="EIE99312.1"/>
    </source>
</evidence>
<dbReference type="eggNOG" id="COG3170">
    <property type="taxonomic scope" value="Bacteria"/>
</dbReference>
<name>I1D2Y8_9PSEU</name>
<proteinExistence type="predicted"/>
<sequence>MTLDAPVVSNDGAPSGTTIGNALVIAVGGETSDHARVLAEDLVADPAHDLVVVDLPAHPTSPLWELWERVAEAIPPGRRGLRLIVPEDHGEVTTLAGHWLAERLGRTVVVPDGPVRRGANGCLFVHSRQESGWLTCRPGKPSEREAKRFPRPSWDGRVVSEVLATGSSGITEPVPAGLWLHPAVEDETVARHRERLLREIPCQPDVMTVLVGCPGMAAIPVEDVAYLWNCLPDELRSRVRFAAYGPIAVSGDGQFGQTLAELVHEPVVCYPGVPIGRPERPDIHTLHPDARLGWRTYAREVEYSPDASPRVRSHWLPFEGVTPAGDATYWYTPDAIVEIVPAGLWLRPPDDFGDADAVRARPCNPAGPTVFFDNATERSALRMHWLARDVITRMETDVRARTSLIPASPNGAGSPPGLVSAPRAEGWHARPAEPGEHPPAAPRLQTPPVPDAAVVFPADDLTEERQWFRDHFGPEIDAVSASVARSIGERSGRWTLGAATEEDVHTDAVALRLYLSVKGEKIDRALRFGETGPHVPLARCAAAALSRLPVHRGAVMYTIPATADLLRYYREHSVVTDWGFLAALVEPGADRRGDVDVLLWSMTARSTRDLEPEGDESVPGRVLFLPGTRFKILDVGEPRSEEGTRGRVLLRELAEREAEGAGEVSSLDELAATSLRTYGQRWETVPATGTVGVAARERFTALPGLLPR</sequence>
<organism evidence="2 3">
    <name type="scientific">Saccharomonospora glauca K62</name>
    <dbReference type="NCBI Taxonomy" id="928724"/>
    <lineage>
        <taxon>Bacteria</taxon>
        <taxon>Bacillati</taxon>
        <taxon>Actinomycetota</taxon>
        <taxon>Actinomycetes</taxon>
        <taxon>Pseudonocardiales</taxon>
        <taxon>Pseudonocardiaceae</taxon>
        <taxon>Saccharomonospora</taxon>
    </lineage>
</organism>
<evidence type="ECO:0000256" key="1">
    <source>
        <dbReference type="SAM" id="MobiDB-lite"/>
    </source>
</evidence>
<dbReference type="STRING" id="928724.SacglDRAFT_02419"/>
<dbReference type="EMBL" id="CM001484">
    <property type="protein sequence ID" value="EIE99312.1"/>
    <property type="molecule type" value="Genomic_DNA"/>
</dbReference>
<evidence type="ECO:0000313" key="3">
    <source>
        <dbReference type="Proteomes" id="UP000005087"/>
    </source>
</evidence>